<dbReference type="WBParaSite" id="TASK_0000190501-mRNA-1">
    <property type="protein sequence ID" value="TASK_0000190501-mRNA-1"/>
    <property type="gene ID" value="TASK_0000190501"/>
</dbReference>
<dbReference type="SUPFAM" id="SSF52821">
    <property type="entry name" value="Rhodanese/Cell cycle control phosphatase"/>
    <property type="match status" value="1"/>
</dbReference>
<dbReference type="Pfam" id="PF00581">
    <property type="entry name" value="Rhodanese"/>
    <property type="match status" value="1"/>
</dbReference>
<dbReference type="SMART" id="SM00450">
    <property type="entry name" value="RHOD"/>
    <property type="match status" value="1"/>
</dbReference>
<dbReference type="PROSITE" id="PS50206">
    <property type="entry name" value="RHODANESE_3"/>
    <property type="match status" value="1"/>
</dbReference>
<proteinExistence type="predicted"/>
<dbReference type="PANTHER" id="PTHR44086:SF14">
    <property type="entry name" value="RHODANESE DOMAIN-CONTAINING PROTEIN"/>
    <property type="match status" value="1"/>
</dbReference>
<evidence type="ECO:0000313" key="4">
    <source>
        <dbReference type="WBParaSite" id="TASK_0000190501-mRNA-1"/>
    </source>
</evidence>
<evidence type="ECO:0000313" key="2">
    <source>
        <dbReference type="EMBL" id="VDK23902.1"/>
    </source>
</evidence>
<feature type="domain" description="Rhodanese" evidence="1">
    <location>
        <begin position="48"/>
        <end position="130"/>
    </location>
</feature>
<reference evidence="4" key="1">
    <citation type="submission" date="2017-02" db="UniProtKB">
        <authorList>
            <consortium name="WormBaseParasite"/>
        </authorList>
    </citation>
    <scope>IDENTIFICATION</scope>
</reference>
<dbReference type="InterPro" id="IPR001763">
    <property type="entry name" value="Rhodanese-like_dom"/>
</dbReference>
<accession>A0A0R3VWW1</accession>
<dbReference type="Proteomes" id="UP000282613">
    <property type="component" value="Unassembled WGS sequence"/>
</dbReference>
<organism evidence="4">
    <name type="scientific">Taenia asiatica</name>
    <name type="common">Asian tapeworm</name>
    <dbReference type="NCBI Taxonomy" id="60517"/>
    <lineage>
        <taxon>Eukaryota</taxon>
        <taxon>Metazoa</taxon>
        <taxon>Spiralia</taxon>
        <taxon>Lophotrochozoa</taxon>
        <taxon>Platyhelminthes</taxon>
        <taxon>Cestoda</taxon>
        <taxon>Eucestoda</taxon>
        <taxon>Cyclophyllidea</taxon>
        <taxon>Taeniidae</taxon>
        <taxon>Taenia</taxon>
    </lineage>
</organism>
<dbReference type="InterPro" id="IPR036873">
    <property type="entry name" value="Rhodanese-like_dom_sf"/>
</dbReference>
<sequence>MLQPVQHQELEGGRSATELEEHLYRFSGGDVSFNPNIDVKTYVAICEEPKGGQIFDVRDSEELDVDGRFPGAVNIPLGEVDSAFTLSEAEFKTRYGVPKPKVTDDNIIFVCKVGKRSLAACKSVEKYGYKSHLLVNMPRQLPKTGWRREDKIHYKTEFKLMSEMDASESRHQIYHPQHMQFFHLNKAYHAAVTN</sequence>
<gene>
    <name evidence="2" type="ORF">TASK_LOCUS1906</name>
</gene>
<dbReference type="AlphaFoldDB" id="A0A0R3VWW1"/>
<dbReference type="PANTHER" id="PTHR44086">
    <property type="entry name" value="THIOSULFATE SULFURTRANSFERASE RDL2, MITOCHONDRIAL-RELATED"/>
    <property type="match status" value="1"/>
</dbReference>
<protein>
    <submittedName>
        <fullName evidence="4">Rhodanese domain-containing protein</fullName>
    </submittedName>
</protein>
<dbReference type="OrthoDB" id="566238at2759"/>
<reference evidence="2 3" key="2">
    <citation type="submission" date="2018-11" db="EMBL/GenBank/DDBJ databases">
        <authorList>
            <consortium name="Pathogen Informatics"/>
        </authorList>
    </citation>
    <scope>NUCLEOTIDE SEQUENCE [LARGE SCALE GENOMIC DNA]</scope>
</reference>
<keyword evidence="3" id="KW-1185">Reference proteome</keyword>
<dbReference type="EMBL" id="UYRS01000711">
    <property type="protein sequence ID" value="VDK23902.1"/>
    <property type="molecule type" value="Genomic_DNA"/>
</dbReference>
<evidence type="ECO:0000259" key="1">
    <source>
        <dbReference type="PROSITE" id="PS50206"/>
    </source>
</evidence>
<evidence type="ECO:0000313" key="3">
    <source>
        <dbReference type="Proteomes" id="UP000282613"/>
    </source>
</evidence>
<dbReference type="STRING" id="60517.A0A0R3VWW1"/>
<dbReference type="Gene3D" id="3.40.250.10">
    <property type="entry name" value="Rhodanese-like domain"/>
    <property type="match status" value="1"/>
</dbReference>
<name>A0A0R3VWW1_TAEAS</name>